<dbReference type="EMBL" id="ML975171">
    <property type="protein sequence ID" value="KAF1809696.1"/>
    <property type="molecule type" value="Genomic_DNA"/>
</dbReference>
<dbReference type="GeneID" id="54414552"/>
<feature type="domain" description="MYND-type" evidence="5">
    <location>
        <begin position="463"/>
        <end position="505"/>
    </location>
</feature>
<feature type="compositionally biased region" description="Basic and acidic residues" evidence="4">
    <location>
        <begin position="556"/>
        <end position="592"/>
    </location>
</feature>
<reference evidence="8" key="3">
    <citation type="submission" date="2025-04" db="UniProtKB">
        <authorList>
            <consortium name="RefSeq"/>
        </authorList>
    </citation>
    <scope>IDENTIFICATION</scope>
    <source>
        <strain evidence="8">CBS 781.70</strain>
    </source>
</reference>
<evidence type="ECO:0000259" key="5">
    <source>
        <dbReference type="PROSITE" id="PS01360"/>
    </source>
</evidence>
<dbReference type="Pfam" id="PF01753">
    <property type="entry name" value="zf-MYND"/>
    <property type="match status" value="1"/>
</dbReference>
<dbReference type="InterPro" id="IPR002893">
    <property type="entry name" value="Znf_MYND"/>
</dbReference>
<dbReference type="Proteomes" id="UP000504638">
    <property type="component" value="Unplaced"/>
</dbReference>
<evidence type="ECO:0000256" key="2">
    <source>
        <dbReference type="ARBA" id="ARBA00022771"/>
    </source>
</evidence>
<organism evidence="6">
    <name type="scientific">Eremomyces bilateralis CBS 781.70</name>
    <dbReference type="NCBI Taxonomy" id="1392243"/>
    <lineage>
        <taxon>Eukaryota</taxon>
        <taxon>Fungi</taxon>
        <taxon>Dikarya</taxon>
        <taxon>Ascomycota</taxon>
        <taxon>Pezizomycotina</taxon>
        <taxon>Dothideomycetes</taxon>
        <taxon>Dothideomycetes incertae sedis</taxon>
        <taxon>Eremomycetales</taxon>
        <taxon>Eremomycetaceae</taxon>
        <taxon>Eremomyces</taxon>
    </lineage>
</organism>
<evidence type="ECO:0000256" key="4">
    <source>
        <dbReference type="SAM" id="MobiDB-lite"/>
    </source>
</evidence>
<accession>A0A6G1FVG2</accession>
<evidence type="ECO:0000313" key="7">
    <source>
        <dbReference type="Proteomes" id="UP000504638"/>
    </source>
</evidence>
<keyword evidence="2" id="KW-0863">Zinc-finger</keyword>
<keyword evidence="3" id="KW-0862">Zinc</keyword>
<feature type="compositionally biased region" description="Basic and acidic residues" evidence="4">
    <location>
        <begin position="432"/>
        <end position="448"/>
    </location>
</feature>
<name>A0A6G1FVG2_9PEZI</name>
<keyword evidence="1" id="KW-0479">Metal-binding</keyword>
<feature type="region of interest" description="Disordered" evidence="4">
    <location>
        <begin position="512"/>
        <end position="607"/>
    </location>
</feature>
<dbReference type="SUPFAM" id="SSF144232">
    <property type="entry name" value="HIT/MYND zinc finger-like"/>
    <property type="match status" value="1"/>
</dbReference>
<gene>
    <name evidence="6 8" type="ORF">P152DRAFT_157244</name>
</gene>
<dbReference type="PROSITE" id="PS01360">
    <property type="entry name" value="ZF_MYND_1"/>
    <property type="match status" value="1"/>
</dbReference>
<dbReference type="GO" id="GO:0008270">
    <property type="term" value="F:zinc ion binding"/>
    <property type="evidence" value="ECO:0007669"/>
    <property type="project" value="UniProtKB-KW"/>
</dbReference>
<dbReference type="RefSeq" id="XP_033531327.1">
    <property type="nucleotide sequence ID" value="XM_033673982.1"/>
</dbReference>
<evidence type="ECO:0000256" key="1">
    <source>
        <dbReference type="ARBA" id="ARBA00022723"/>
    </source>
</evidence>
<reference evidence="8" key="2">
    <citation type="submission" date="2020-04" db="EMBL/GenBank/DDBJ databases">
        <authorList>
            <consortium name="NCBI Genome Project"/>
        </authorList>
    </citation>
    <scope>NUCLEOTIDE SEQUENCE</scope>
    <source>
        <strain evidence="8">CBS 781.70</strain>
    </source>
</reference>
<evidence type="ECO:0000313" key="8">
    <source>
        <dbReference type="RefSeq" id="XP_033531327.1"/>
    </source>
</evidence>
<evidence type="ECO:0000313" key="6">
    <source>
        <dbReference type="EMBL" id="KAF1809696.1"/>
    </source>
</evidence>
<keyword evidence="7" id="KW-1185">Reference proteome</keyword>
<dbReference type="AlphaFoldDB" id="A0A6G1FVG2"/>
<proteinExistence type="predicted"/>
<sequence>MVDWKSEAGLYNRLPRPRFLTDGSENHWHIEINRIEENTGRIHFTQKCSAAVQFQSRAIVELPEEGSIELAKVVVDRLIYNFLFPGKRIASGVRSNRVLISGRFAPYILETRTAEFAACLGQVMEEVGIKKLPHIVIEPQDDIAGQNLQADAETACTTMDDPQSTDIDIEAGLSMFDDPESTKADIEASFSIFDDPQNTEVDIEAEVSMVVSPHGTEVDVEASFPMFDNAQGTEVGVEASFAIFDNTQSHSPMWLPRRSHAANPTASYSSRAGRIPEGLRTTIQELFGCTPDDPMFSTKALGTDDVTISLSQKLSKSPDFLEELFVSPRFRGACAKILDPSENGVNDKIWDLGAFPILLMLLRPPKRGLLHKSAHKSNQRQAPKQPMTIESSSKAAPGSWPETSGEELGDSPEQSRETGETSSSKPDPGPEISRKSKAREPPTVKVERPSLTQHEPTPIPTNCTVCKSASTPEELELFPCRYCQRIWYCSRVCLRFEAATHSGVCFKRVPPRRRREGTEKRPEVASKESPKDPNREDLSGKDPSGEPPSGEGSNEEEPHRHSPNEEHLNMEELDDHHTSSDALREESPTGKERGKKKPKEGAPDYQCKHLRGPTRVCQSCKKREATLKRPLKLCRCKKVQSIFAPSLGADRCWAGYSRILRDFLRPQLANHCSPAPGESNCYSSPP</sequence>
<dbReference type="Gene3D" id="6.10.140.2220">
    <property type="match status" value="1"/>
</dbReference>
<feature type="region of interest" description="Disordered" evidence="4">
    <location>
        <begin position="371"/>
        <end position="464"/>
    </location>
</feature>
<feature type="compositionally biased region" description="Basic and acidic residues" evidence="4">
    <location>
        <begin position="516"/>
        <end position="544"/>
    </location>
</feature>
<feature type="compositionally biased region" description="Polar residues" evidence="4">
    <location>
        <begin position="450"/>
        <end position="464"/>
    </location>
</feature>
<reference evidence="6 8" key="1">
    <citation type="submission" date="2020-01" db="EMBL/GenBank/DDBJ databases">
        <authorList>
            <consortium name="DOE Joint Genome Institute"/>
            <person name="Haridas S."/>
            <person name="Albert R."/>
            <person name="Binder M."/>
            <person name="Bloem J."/>
            <person name="Labutti K."/>
            <person name="Salamov A."/>
            <person name="Andreopoulos B."/>
            <person name="Baker S.E."/>
            <person name="Barry K."/>
            <person name="Bills G."/>
            <person name="Bluhm B.H."/>
            <person name="Cannon C."/>
            <person name="Castanera R."/>
            <person name="Culley D.E."/>
            <person name="Daum C."/>
            <person name="Ezra D."/>
            <person name="Gonzalez J.B."/>
            <person name="Henrissat B."/>
            <person name="Kuo A."/>
            <person name="Liang C."/>
            <person name="Lipzen A."/>
            <person name="Lutzoni F."/>
            <person name="Magnuson J."/>
            <person name="Mondo S."/>
            <person name="Nolan M."/>
            <person name="Ohm R."/>
            <person name="Pangilinan J."/>
            <person name="Park H.-J."/>
            <person name="Ramirez L."/>
            <person name="Alfaro M."/>
            <person name="Sun H."/>
            <person name="Tritt A."/>
            <person name="Yoshinaga Y."/>
            <person name="Zwiers L.-H."/>
            <person name="Turgeon B.G."/>
            <person name="Goodwin S.B."/>
            <person name="Spatafora J.W."/>
            <person name="Crous P.W."/>
            <person name="Grigoriev I.V."/>
        </authorList>
    </citation>
    <scope>NUCLEOTIDE SEQUENCE</scope>
    <source>
        <strain evidence="6 8">CBS 781.70</strain>
    </source>
</reference>
<protein>
    <recommendedName>
        <fullName evidence="5">MYND-type domain-containing protein</fullName>
    </recommendedName>
</protein>
<evidence type="ECO:0000256" key="3">
    <source>
        <dbReference type="ARBA" id="ARBA00022833"/>
    </source>
</evidence>